<dbReference type="PANTHER" id="PTHR35447">
    <property type="entry name" value="BH3-INTERACTING DOMAIN DEATH AGONIST"/>
    <property type="match status" value="1"/>
</dbReference>
<evidence type="ECO:0000256" key="9">
    <source>
        <dbReference type="ARBA" id="ARBA00055577"/>
    </source>
</evidence>
<reference evidence="13" key="2">
    <citation type="submission" date="2025-08" db="UniProtKB">
        <authorList>
            <consortium name="Ensembl"/>
        </authorList>
    </citation>
    <scope>IDENTIFICATION</scope>
</reference>
<proteinExistence type="predicted"/>
<evidence type="ECO:0000313" key="13">
    <source>
        <dbReference type="Ensembl" id="ENSCHIP00010042752.1"/>
    </source>
</evidence>
<evidence type="ECO:0000256" key="10">
    <source>
        <dbReference type="ARBA" id="ARBA00057135"/>
    </source>
</evidence>
<comment type="function">
    <text evidence="9">Induces caspase activation and apoptosis. Allows the release of cytochrome c.</text>
</comment>
<sequence>KSALAQCHPGPRRQWERRPAGLALTPAPAQPASPRGSSRIASCTVGAVLDVCRREALRTGPCLPGGCAGLGPVRPGQDHVPTALSLQVSNGPGLGDERTTSLLLLGFLQSCPNSCFQRELEALGHEFSGHLFHDDELQTDGNRSSYFSVAAETDSERQEEAVREVARQLAQIGDRLEGSIRPGMVASLASRFSVRSLSEEDRRQCLADALEQLMQTCPADVDHEKTQLLLTMLLAKKIADHSPALLRDVFRTTVTFINQNLLASVRNLVRSVRPSGGRALPWSPSPTRPLPECWGPHCGSHAGRWCGHECLSSLLSLVSETAAAIGS</sequence>
<keyword evidence="8" id="KW-0472">Membrane</keyword>
<dbReference type="Ensembl" id="ENSCHIT00010059379.1">
    <property type="protein sequence ID" value="ENSCHIP00010042752.1"/>
    <property type="gene ID" value="ENSCHIG00010031113.1"/>
</dbReference>
<comment type="subcellular location">
    <subcellularLocation>
        <location evidence="2">Cytoplasm</location>
    </subcellularLocation>
    <subcellularLocation>
        <location evidence="1">Mitochondrion outer membrane</location>
    </subcellularLocation>
</comment>
<dbReference type="GO" id="GO:2001238">
    <property type="term" value="P:positive regulation of extrinsic apoptotic signaling pathway"/>
    <property type="evidence" value="ECO:0007669"/>
    <property type="project" value="TreeGrafter"/>
</dbReference>
<keyword evidence="4" id="KW-0963">Cytoplasm</keyword>
<protein>
    <recommendedName>
        <fullName evidence="3">BH3-interacting domain death agonist</fullName>
    </recommendedName>
    <alternativeName>
        <fullName evidence="12">p22 BID</fullName>
    </alternativeName>
</protein>
<dbReference type="GO" id="GO:0005741">
    <property type="term" value="C:mitochondrial outer membrane"/>
    <property type="evidence" value="ECO:0007669"/>
    <property type="project" value="UniProtKB-SubCell"/>
</dbReference>
<name>A0A8C2SGX5_CAPHI</name>
<dbReference type="InterPro" id="IPR010479">
    <property type="entry name" value="BID"/>
</dbReference>
<evidence type="ECO:0000256" key="1">
    <source>
        <dbReference type="ARBA" id="ARBA00004294"/>
    </source>
</evidence>
<evidence type="ECO:0000256" key="8">
    <source>
        <dbReference type="ARBA" id="ARBA00023136"/>
    </source>
</evidence>
<keyword evidence="7" id="KW-0496">Mitochondrion</keyword>
<dbReference type="GO" id="GO:0035556">
    <property type="term" value="P:intracellular signal transduction"/>
    <property type="evidence" value="ECO:0007669"/>
    <property type="project" value="UniProtKB-ARBA"/>
</dbReference>
<keyword evidence="5" id="KW-0053">Apoptosis</keyword>
<evidence type="ECO:0000256" key="2">
    <source>
        <dbReference type="ARBA" id="ARBA00004496"/>
    </source>
</evidence>
<reference evidence="13" key="1">
    <citation type="submission" date="2019-03" db="EMBL/GenBank/DDBJ databases">
        <title>Genome sequencing and reference-guided assembly of Black Bengal Goat (Capra hircus).</title>
        <authorList>
            <person name="Siddiki A.Z."/>
            <person name="Baten A."/>
            <person name="Billah M."/>
            <person name="Alam M.A.U."/>
            <person name="Shawrob K.S.M."/>
            <person name="Saha S."/>
            <person name="Chowdhury M."/>
            <person name="Rahman A.H."/>
            <person name="Stear M."/>
            <person name="Miah G."/>
            <person name="Das G.B."/>
            <person name="Hossain M.M."/>
            <person name="Kumkum M."/>
            <person name="Islam M.S."/>
            <person name="Mollah A.M."/>
            <person name="Ahsan A."/>
            <person name="Tusar F."/>
            <person name="Khan M.K.I."/>
        </authorList>
    </citation>
    <scope>NUCLEOTIDE SEQUENCE [LARGE SCALE GENOMIC DNA]</scope>
</reference>
<dbReference type="GO" id="GO:0001836">
    <property type="term" value="P:release of cytochrome c from mitochondria"/>
    <property type="evidence" value="ECO:0007669"/>
    <property type="project" value="UniProtKB-ARBA"/>
</dbReference>
<comment type="function">
    <text evidence="10">Induces caspases and apoptosis. Counters the protective effect of BCL2.</text>
</comment>
<comment type="subunit">
    <text evidence="11">Forms heterodimers either with the pro-apoptotic protein BAX or the anti-apoptotic protein BCL2. Interacts with PLEKHN1.</text>
</comment>
<dbReference type="GO" id="GO:0090200">
    <property type="term" value="P:positive regulation of release of cytochrome c from mitochondria"/>
    <property type="evidence" value="ECO:0007669"/>
    <property type="project" value="UniProtKB-ARBA"/>
</dbReference>
<dbReference type="SUPFAM" id="SSF56854">
    <property type="entry name" value="Bcl-2 inhibitors of programmed cell death"/>
    <property type="match status" value="1"/>
</dbReference>
<dbReference type="GO" id="GO:0033554">
    <property type="term" value="P:cellular response to stress"/>
    <property type="evidence" value="ECO:0007669"/>
    <property type="project" value="UniProtKB-ARBA"/>
</dbReference>
<evidence type="ECO:0000256" key="12">
    <source>
        <dbReference type="ARBA" id="ARBA00081055"/>
    </source>
</evidence>
<evidence type="ECO:0000256" key="5">
    <source>
        <dbReference type="ARBA" id="ARBA00022703"/>
    </source>
</evidence>
<evidence type="ECO:0000256" key="11">
    <source>
        <dbReference type="ARBA" id="ARBA00063031"/>
    </source>
</evidence>
<dbReference type="FunFam" id="1.10.437.10:FF:000010">
    <property type="entry name" value="BH3-interacting domain death agonist"/>
    <property type="match status" value="1"/>
</dbReference>
<evidence type="ECO:0000256" key="4">
    <source>
        <dbReference type="ARBA" id="ARBA00022490"/>
    </source>
</evidence>
<accession>A0A8C2SGX5</accession>
<keyword evidence="6" id="KW-1000">Mitochondrion outer membrane</keyword>
<evidence type="ECO:0000256" key="3">
    <source>
        <dbReference type="ARBA" id="ARBA00015802"/>
    </source>
</evidence>
<dbReference type="GO" id="GO:2001244">
    <property type="term" value="P:positive regulation of intrinsic apoptotic signaling pathway"/>
    <property type="evidence" value="ECO:0007669"/>
    <property type="project" value="TreeGrafter"/>
</dbReference>
<dbReference type="GO" id="GO:0005829">
    <property type="term" value="C:cytosol"/>
    <property type="evidence" value="ECO:0007669"/>
    <property type="project" value="UniProtKB-ARBA"/>
</dbReference>
<dbReference type="PANTHER" id="PTHR35447:SF1">
    <property type="entry name" value="BH3-INTERACTING DOMAIN DEATH AGONIST"/>
    <property type="match status" value="1"/>
</dbReference>
<dbReference type="InterPro" id="IPR036834">
    <property type="entry name" value="Bcl-2-like_sf"/>
</dbReference>
<dbReference type="AlphaFoldDB" id="A0A8C2SGX5"/>
<evidence type="ECO:0000256" key="7">
    <source>
        <dbReference type="ARBA" id="ARBA00023128"/>
    </source>
</evidence>
<organism evidence="13">
    <name type="scientific">Capra hircus</name>
    <name type="common">Goat</name>
    <dbReference type="NCBI Taxonomy" id="9925"/>
    <lineage>
        <taxon>Eukaryota</taxon>
        <taxon>Metazoa</taxon>
        <taxon>Chordata</taxon>
        <taxon>Craniata</taxon>
        <taxon>Vertebrata</taxon>
        <taxon>Euteleostomi</taxon>
        <taxon>Mammalia</taxon>
        <taxon>Eutheria</taxon>
        <taxon>Laurasiatheria</taxon>
        <taxon>Artiodactyla</taxon>
        <taxon>Ruminantia</taxon>
        <taxon>Pecora</taxon>
        <taxon>Bovidae</taxon>
        <taxon>Caprinae</taxon>
        <taxon>Capra</taxon>
    </lineage>
</organism>
<dbReference type="Pfam" id="PF06393">
    <property type="entry name" value="BID"/>
    <property type="match status" value="1"/>
</dbReference>
<dbReference type="Gene3D" id="1.10.437.10">
    <property type="entry name" value="Blc2-like"/>
    <property type="match status" value="1"/>
</dbReference>
<evidence type="ECO:0000256" key="6">
    <source>
        <dbReference type="ARBA" id="ARBA00022787"/>
    </source>
</evidence>